<dbReference type="PANTHER" id="PTHR31421">
    <property type="entry name" value="PROTEIN BASIC PENTACYSTEINE3"/>
    <property type="match status" value="1"/>
</dbReference>
<dbReference type="GO" id="GO:0043565">
    <property type="term" value="F:sequence-specific DNA binding"/>
    <property type="evidence" value="ECO:0007669"/>
    <property type="project" value="TreeGrafter"/>
</dbReference>
<gene>
    <name evidence="9" type="ORF">CEY00_Acc29044</name>
</gene>
<evidence type="ECO:0000256" key="4">
    <source>
        <dbReference type="ARBA" id="ARBA00023125"/>
    </source>
</evidence>
<evidence type="ECO:0000256" key="1">
    <source>
        <dbReference type="ARBA" id="ARBA00004123"/>
    </source>
</evidence>
<dbReference type="InterPro" id="IPR010409">
    <property type="entry name" value="GAGA-bd_tscrpt_act"/>
</dbReference>
<comment type="subcellular location">
    <subcellularLocation>
        <location evidence="1 7">Nucleus</location>
    </subcellularLocation>
</comment>
<dbReference type="FunCoup" id="A0A2R6PIK7">
    <property type="interactions" value="8"/>
</dbReference>
<reference evidence="9 10" key="1">
    <citation type="submission" date="2017-07" db="EMBL/GenBank/DDBJ databases">
        <title>An improved, manually edited Actinidia chinensis var. chinensis (kiwifruit) genome highlights the challenges associated with draft genomes and gene prediction in plants.</title>
        <authorList>
            <person name="Pilkington S."/>
            <person name="Crowhurst R."/>
            <person name="Hilario E."/>
            <person name="Nardozza S."/>
            <person name="Fraser L."/>
            <person name="Peng Y."/>
            <person name="Gunaseelan K."/>
            <person name="Simpson R."/>
            <person name="Tahir J."/>
            <person name="Deroles S."/>
            <person name="Templeton K."/>
            <person name="Luo Z."/>
            <person name="Davy M."/>
            <person name="Cheng C."/>
            <person name="Mcneilage M."/>
            <person name="Scaglione D."/>
            <person name="Liu Y."/>
            <person name="Zhang Q."/>
            <person name="Datson P."/>
            <person name="De Silva N."/>
            <person name="Gardiner S."/>
            <person name="Bassett H."/>
            <person name="Chagne D."/>
            <person name="Mccallum J."/>
            <person name="Dzierzon H."/>
            <person name="Deng C."/>
            <person name="Wang Y.-Y."/>
            <person name="Barron N."/>
            <person name="Manako K."/>
            <person name="Bowen J."/>
            <person name="Foster T."/>
            <person name="Erridge Z."/>
            <person name="Tiffin H."/>
            <person name="Waite C."/>
            <person name="Davies K."/>
            <person name="Grierson E."/>
            <person name="Laing W."/>
            <person name="Kirk R."/>
            <person name="Chen X."/>
            <person name="Wood M."/>
            <person name="Montefiori M."/>
            <person name="Brummell D."/>
            <person name="Schwinn K."/>
            <person name="Catanach A."/>
            <person name="Fullerton C."/>
            <person name="Li D."/>
            <person name="Meiyalaghan S."/>
            <person name="Nieuwenhuizen N."/>
            <person name="Read N."/>
            <person name="Prakash R."/>
            <person name="Hunter D."/>
            <person name="Zhang H."/>
            <person name="Mckenzie M."/>
            <person name="Knabel M."/>
            <person name="Harris A."/>
            <person name="Allan A."/>
            <person name="Chen A."/>
            <person name="Janssen B."/>
            <person name="Plunkett B."/>
            <person name="Dwamena C."/>
            <person name="Voogd C."/>
            <person name="Leif D."/>
            <person name="Lafferty D."/>
            <person name="Souleyre E."/>
            <person name="Varkonyi-Gasic E."/>
            <person name="Gambi F."/>
            <person name="Hanley J."/>
            <person name="Yao J.-L."/>
            <person name="Cheung J."/>
            <person name="David K."/>
            <person name="Warren B."/>
            <person name="Marsh K."/>
            <person name="Snowden K."/>
            <person name="Lin-Wang K."/>
            <person name="Brian L."/>
            <person name="Martinez-Sanchez M."/>
            <person name="Wang M."/>
            <person name="Ileperuma N."/>
            <person name="Macnee N."/>
            <person name="Campin R."/>
            <person name="Mcatee P."/>
            <person name="Drummond R."/>
            <person name="Espley R."/>
            <person name="Ireland H."/>
            <person name="Wu R."/>
            <person name="Atkinson R."/>
            <person name="Karunairetnam S."/>
            <person name="Bulley S."/>
            <person name="Chunkath S."/>
            <person name="Hanley Z."/>
            <person name="Storey R."/>
            <person name="Thrimawithana A."/>
            <person name="Thomson S."/>
            <person name="David C."/>
            <person name="Testolin R."/>
        </authorList>
    </citation>
    <scope>NUCLEOTIDE SEQUENCE [LARGE SCALE GENOMIC DNA]</scope>
    <source>
        <strain evidence="10">cv. Red5</strain>
        <tissue evidence="9">Young leaf</tissue>
    </source>
</reference>
<evidence type="ECO:0000256" key="6">
    <source>
        <dbReference type="ARBA" id="ARBA00023242"/>
    </source>
</evidence>
<keyword evidence="4 7" id="KW-0238">DNA-binding</keyword>
<sequence>MDPKPPIAAVPIRSVAPTTQPEKSTDFETKPPKVKKKKSTTKRSNQFAPRVWEKQPKKKPSASRKTKTQFEAGIKVERKNLNAGSNESKWDFSTVPPPYCSCTGDARVCYKCGGGWQSSCCTINISEYPLPKSPTKPGARVSGRKMTSGAYGNLLHRLASEGRDLSHPVDLKDHWARLGTNNFVTIK</sequence>
<dbReference type="Proteomes" id="UP000241394">
    <property type="component" value="Chromosome LG25"/>
</dbReference>
<feature type="region of interest" description="Disordered" evidence="8">
    <location>
        <begin position="1"/>
        <end position="68"/>
    </location>
</feature>
<evidence type="ECO:0000256" key="5">
    <source>
        <dbReference type="ARBA" id="ARBA00023163"/>
    </source>
</evidence>
<comment type="caution">
    <text evidence="9">The sequence shown here is derived from an EMBL/GenBank/DDBJ whole genome shotgun (WGS) entry which is preliminary data.</text>
</comment>
<evidence type="ECO:0000256" key="3">
    <source>
        <dbReference type="ARBA" id="ARBA00023015"/>
    </source>
</evidence>
<dbReference type="AlphaFoldDB" id="A0A2R6PIK7"/>
<protein>
    <recommendedName>
        <fullName evidence="7">GAGA-binding transcriptional activator</fullName>
    </recommendedName>
</protein>
<dbReference type="OMA" id="YKCGGGW"/>
<accession>A0A2R6PIK7</accession>
<organism evidence="9 10">
    <name type="scientific">Actinidia chinensis var. chinensis</name>
    <name type="common">Chinese soft-hair kiwi</name>
    <dbReference type="NCBI Taxonomy" id="1590841"/>
    <lineage>
        <taxon>Eukaryota</taxon>
        <taxon>Viridiplantae</taxon>
        <taxon>Streptophyta</taxon>
        <taxon>Embryophyta</taxon>
        <taxon>Tracheophyta</taxon>
        <taxon>Spermatophyta</taxon>
        <taxon>Magnoliopsida</taxon>
        <taxon>eudicotyledons</taxon>
        <taxon>Gunneridae</taxon>
        <taxon>Pentapetalae</taxon>
        <taxon>asterids</taxon>
        <taxon>Ericales</taxon>
        <taxon>Actinidiaceae</taxon>
        <taxon>Actinidia</taxon>
    </lineage>
</organism>
<feature type="compositionally biased region" description="Basic residues" evidence="8">
    <location>
        <begin position="32"/>
        <end position="41"/>
    </location>
</feature>
<keyword evidence="6 7" id="KW-0539">Nucleus</keyword>
<keyword evidence="5 7" id="KW-0804">Transcription</keyword>
<dbReference type="OrthoDB" id="1903765at2759"/>
<evidence type="ECO:0000256" key="8">
    <source>
        <dbReference type="SAM" id="MobiDB-lite"/>
    </source>
</evidence>
<keyword evidence="10" id="KW-1185">Reference proteome</keyword>
<dbReference type="GO" id="GO:0005634">
    <property type="term" value="C:nucleus"/>
    <property type="evidence" value="ECO:0007669"/>
    <property type="project" value="UniProtKB-SubCell"/>
</dbReference>
<dbReference type="STRING" id="1590841.A0A2R6PIK7"/>
<dbReference type="PANTHER" id="PTHR31421:SF6">
    <property type="entry name" value="PROTEIN BASIC PENTACYSTEINE7"/>
    <property type="match status" value="1"/>
</dbReference>
<dbReference type="InParanoid" id="A0A2R6PIK7"/>
<dbReference type="GO" id="GO:0003700">
    <property type="term" value="F:DNA-binding transcription factor activity"/>
    <property type="evidence" value="ECO:0007669"/>
    <property type="project" value="UniProtKB-UniRule"/>
</dbReference>
<evidence type="ECO:0000256" key="2">
    <source>
        <dbReference type="ARBA" id="ARBA00007911"/>
    </source>
</evidence>
<dbReference type="EMBL" id="NKQK01000025">
    <property type="protein sequence ID" value="PSR91698.1"/>
    <property type="molecule type" value="Genomic_DNA"/>
</dbReference>
<feature type="compositionally biased region" description="Basic residues" evidence="8">
    <location>
        <begin position="56"/>
        <end position="67"/>
    </location>
</feature>
<evidence type="ECO:0000313" key="10">
    <source>
        <dbReference type="Proteomes" id="UP000241394"/>
    </source>
</evidence>
<dbReference type="GO" id="GO:0009723">
    <property type="term" value="P:response to ethylene"/>
    <property type="evidence" value="ECO:0007669"/>
    <property type="project" value="TreeGrafter"/>
</dbReference>
<dbReference type="SMART" id="SM01226">
    <property type="entry name" value="GAGA_bind"/>
    <property type="match status" value="1"/>
</dbReference>
<name>A0A2R6PIK7_ACTCC</name>
<comment type="similarity">
    <text evidence="2 7">Belongs to the BBR/BPC family.</text>
</comment>
<proteinExistence type="inferred from homology"/>
<dbReference type="Pfam" id="PF06217">
    <property type="entry name" value="GAGA_bind"/>
    <property type="match status" value="1"/>
</dbReference>
<dbReference type="Gramene" id="PSR91698">
    <property type="protein sequence ID" value="PSR91698"/>
    <property type="gene ID" value="CEY00_Acc29044"/>
</dbReference>
<evidence type="ECO:0000256" key="7">
    <source>
        <dbReference type="RuleBase" id="RU367160"/>
    </source>
</evidence>
<keyword evidence="3 7" id="KW-0805">Transcription regulation</keyword>
<comment type="function">
    <text evidence="7">Transcriptional regulator that specifically binds to GA-rich elements (GAGA-repeats) present in regulatory sequences of genes involved in developmental processes.</text>
</comment>
<reference evidence="10" key="2">
    <citation type="journal article" date="2018" name="BMC Genomics">
        <title>A manually annotated Actinidia chinensis var. chinensis (kiwifruit) genome highlights the challenges associated with draft genomes and gene prediction in plants.</title>
        <authorList>
            <person name="Pilkington S.M."/>
            <person name="Crowhurst R."/>
            <person name="Hilario E."/>
            <person name="Nardozza S."/>
            <person name="Fraser L."/>
            <person name="Peng Y."/>
            <person name="Gunaseelan K."/>
            <person name="Simpson R."/>
            <person name="Tahir J."/>
            <person name="Deroles S.C."/>
            <person name="Templeton K."/>
            <person name="Luo Z."/>
            <person name="Davy M."/>
            <person name="Cheng C."/>
            <person name="McNeilage M."/>
            <person name="Scaglione D."/>
            <person name="Liu Y."/>
            <person name="Zhang Q."/>
            <person name="Datson P."/>
            <person name="De Silva N."/>
            <person name="Gardiner S.E."/>
            <person name="Bassett H."/>
            <person name="Chagne D."/>
            <person name="McCallum J."/>
            <person name="Dzierzon H."/>
            <person name="Deng C."/>
            <person name="Wang Y.Y."/>
            <person name="Barron L."/>
            <person name="Manako K."/>
            <person name="Bowen J."/>
            <person name="Foster T.M."/>
            <person name="Erridge Z.A."/>
            <person name="Tiffin H."/>
            <person name="Waite C.N."/>
            <person name="Davies K.M."/>
            <person name="Grierson E.P."/>
            <person name="Laing W.A."/>
            <person name="Kirk R."/>
            <person name="Chen X."/>
            <person name="Wood M."/>
            <person name="Montefiori M."/>
            <person name="Brummell D.A."/>
            <person name="Schwinn K.E."/>
            <person name="Catanach A."/>
            <person name="Fullerton C."/>
            <person name="Li D."/>
            <person name="Meiyalaghan S."/>
            <person name="Nieuwenhuizen N."/>
            <person name="Read N."/>
            <person name="Prakash R."/>
            <person name="Hunter D."/>
            <person name="Zhang H."/>
            <person name="McKenzie M."/>
            <person name="Knabel M."/>
            <person name="Harris A."/>
            <person name="Allan A.C."/>
            <person name="Gleave A."/>
            <person name="Chen A."/>
            <person name="Janssen B.J."/>
            <person name="Plunkett B."/>
            <person name="Ampomah-Dwamena C."/>
            <person name="Voogd C."/>
            <person name="Leif D."/>
            <person name="Lafferty D."/>
            <person name="Souleyre E.J.F."/>
            <person name="Varkonyi-Gasic E."/>
            <person name="Gambi F."/>
            <person name="Hanley J."/>
            <person name="Yao J.L."/>
            <person name="Cheung J."/>
            <person name="David K.M."/>
            <person name="Warren B."/>
            <person name="Marsh K."/>
            <person name="Snowden K.C."/>
            <person name="Lin-Wang K."/>
            <person name="Brian L."/>
            <person name="Martinez-Sanchez M."/>
            <person name="Wang M."/>
            <person name="Ileperuma N."/>
            <person name="Macnee N."/>
            <person name="Campin R."/>
            <person name="McAtee P."/>
            <person name="Drummond R.S.M."/>
            <person name="Espley R.V."/>
            <person name="Ireland H.S."/>
            <person name="Wu R."/>
            <person name="Atkinson R.G."/>
            <person name="Karunairetnam S."/>
            <person name="Bulley S."/>
            <person name="Chunkath S."/>
            <person name="Hanley Z."/>
            <person name="Storey R."/>
            <person name="Thrimawithana A.H."/>
            <person name="Thomson S."/>
            <person name="David C."/>
            <person name="Testolin R."/>
            <person name="Huang H."/>
            <person name="Hellens R.P."/>
            <person name="Schaffer R.J."/>
        </authorList>
    </citation>
    <scope>NUCLEOTIDE SEQUENCE [LARGE SCALE GENOMIC DNA]</scope>
    <source>
        <strain evidence="10">cv. Red5</strain>
    </source>
</reference>
<evidence type="ECO:0000313" key="9">
    <source>
        <dbReference type="EMBL" id="PSR91698.1"/>
    </source>
</evidence>